<feature type="compositionally biased region" description="Basic and acidic residues" evidence="1">
    <location>
        <begin position="51"/>
        <end position="75"/>
    </location>
</feature>
<reference evidence="2 3" key="1">
    <citation type="submission" date="2015-12" db="EMBL/GenBank/DDBJ databases">
        <title>Draft Genome Sequence of Desulfitobacterium hafniense Strain DH, a Sulfate-reducing Bacterium Isolated from Paddy Soils.</title>
        <authorList>
            <person name="Bao P."/>
            <person name="Zhang X."/>
            <person name="Li G."/>
        </authorList>
    </citation>
    <scope>NUCLEOTIDE SEQUENCE [LARGE SCALE GENOMIC DNA]</scope>
    <source>
        <strain evidence="2 3">DH</strain>
    </source>
</reference>
<dbReference type="Proteomes" id="UP000054623">
    <property type="component" value="Unassembled WGS sequence"/>
</dbReference>
<proteinExistence type="predicted"/>
<evidence type="ECO:0000256" key="1">
    <source>
        <dbReference type="SAM" id="MobiDB-lite"/>
    </source>
</evidence>
<evidence type="ECO:0000313" key="2">
    <source>
        <dbReference type="EMBL" id="KTE90257.1"/>
    </source>
</evidence>
<comment type="caution">
    <text evidence="2">The sequence shown here is derived from an EMBL/GenBank/DDBJ whole genome shotgun (WGS) entry which is preliminary data.</text>
</comment>
<accession>A0A0W1JEL0</accession>
<organism evidence="2 3">
    <name type="scientific">Desulfitobacterium hafniense</name>
    <name type="common">Desulfitobacterium frappieri</name>
    <dbReference type="NCBI Taxonomy" id="49338"/>
    <lineage>
        <taxon>Bacteria</taxon>
        <taxon>Bacillati</taxon>
        <taxon>Bacillota</taxon>
        <taxon>Clostridia</taxon>
        <taxon>Eubacteriales</taxon>
        <taxon>Desulfitobacteriaceae</taxon>
        <taxon>Desulfitobacterium</taxon>
    </lineage>
</organism>
<evidence type="ECO:0000313" key="3">
    <source>
        <dbReference type="Proteomes" id="UP000054623"/>
    </source>
</evidence>
<protein>
    <submittedName>
        <fullName evidence="2">Uncharacterized protein</fullName>
    </submittedName>
</protein>
<gene>
    <name evidence="2" type="ORF">AT727_10040</name>
</gene>
<name>A0A0W1JEL0_DESHA</name>
<feature type="compositionally biased region" description="Pro residues" evidence="1">
    <location>
        <begin position="1"/>
        <end position="11"/>
    </location>
</feature>
<dbReference type="AlphaFoldDB" id="A0A0W1JEL0"/>
<feature type="region of interest" description="Disordered" evidence="1">
    <location>
        <begin position="1"/>
        <end position="129"/>
    </location>
</feature>
<dbReference type="RefSeq" id="WP_011460422.1">
    <property type="nucleotide sequence ID" value="NZ_LOCK01000050.1"/>
</dbReference>
<dbReference type="EMBL" id="LOCK01000050">
    <property type="protein sequence ID" value="KTE90257.1"/>
    <property type="molecule type" value="Genomic_DNA"/>
</dbReference>
<sequence length="157" mass="17113">MLLPLPSPTLPPQAASAKTEKRLRPNQAAYPKPPTKSFISPKPCMHNLKKQPKDFDLQKGSDFKRAETKLREKPAAEPGWKQDVSNPPLGTSAKAVLSRSDLADETRARVSPKPPRHREQLGGAGHLSERRALSVSFVRAAYGATAVKQNPGESAFV</sequence>